<proteinExistence type="inferred from homology"/>
<dbReference type="InterPro" id="IPR036396">
    <property type="entry name" value="Cyt_P450_sf"/>
</dbReference>
<dbReference type="PANTHER" id="PTHR24286">
    <property type="entry name" value="CYTOCHROME P450 26"/>
    <property type="match status" value="1"/>
</dbReference>
<evidence type="ECO:0000256" key="4">
    <source>
        <dbReference type="ARBA" id="ARBA00022723"/>
    </source>
</evidence>
<sequence length="165" mass="19420">SNLGILVNKKDDEEISWKDLKAMKYTWQVIQETLRMFPPVFGAFRKALADIHYDGYTIPKGWRILWTPYTTHMKDEHFDEPHKFKPSRFEEEVSLLAPYIYIPFGAGLRTCPGWEFSKTEMLLFLHHFVKTFRSYIPIDPNEKISENPLPPIPVNGFSIKLFPRS</sequence>
<dbReference type="OMA" id="HEDTHME"/>
<evidence type="ECO:0000256" key="9">
    <source>
        <dbReference type="RuleBase" id="RU000461"/>
    </source>
</evidence>
<comment type="similarity">
    <text evidence="2 9">Belongs to the cytochrome P450 family.</text>
</comment>
<protein>
    <recommendedName>
        <fullName evidence="12">Cytochrome P450</fullName>
    </recommendedName>
</protein>
<dbReference type="InterPro" id="IPR001128">
    <property type="entry name" value="Cyt_P450"/>
</dbReference>
<evidence type="ECO:0000256" key="7">
    <source>
        <dbReference type="ARBA" id="ARBA00023033"/>
    </source>
</evidence>
<dbReference type="PANTHER" id="PTHR24286:SF384">
    <property type="entry name" value="P450, PUTATIVE (EUROFUNG)-RELATED"/>
    <property type="match status" value="1"/>
</dbReference>
<dbReference type="GO" id="GO:0004497">
    <property type="term" value="F:monooxygenase activity"/>
    <property type="evidence" value="ECO:0007669"/>
    <property type="project" value="UniProtKB-KW"/>
</dbReference>
<dbReference type="EMBL" id="JAHRHJ020000010">
    <property type="protein sequence ID" value="KAH9299031.1"/>
    <property type="molecule type" value="Genomic_DNA"/>
</dbReference>
<evidence type="ECO:0000256" key="6">
    <source>
        <dbReference type="ARBA" id="ARBA00023004"/>
    </source>
</evidence>
<dbReference type="PRINTS" id="PR00385">
    <property type="entry name" value="P450"/>
</dbReference>
<evidence type="ECO:0008006" key="12">
    <source>
        <dbReference type="Google" id="ProtNLM"/>
    </source>
</evidence>
<evidence type="ECO:0000313" key="10">
    <source>
        <dbReference type="EMBL" id="KAH9299031.1"/>
    </source>
</evidence>
<dbReference type="Pfam" id="PF00067">
    <property type="entry name" value="p450"/>
    <property type="match status" value="1"/>
</dbReference>
<keyword evidence="7 9" id="KW-0503">Monooxygenase</keyword>
<evidence type="ECO:0000256" key="1">
    <source>
        <dbReference type="ARBA" id="ARBA00004913"/>
    </source>
</evidence>
<reference evidence="10 11" key="1">
    <citation type="journal article" date="2021" name="Nat. Plants">
        <title>The Taxus genome provides insights into paclitaxel biosynthesis.</title>
        <authorList>
            <person name="Xiong X."/>
            <person name="Gou J."/>
            <person name="Liao Q."/>
            <person name="Li Y."/>
            <person name="Zhou Q."/>
            <person name="Bi G."/>
            <person name="Li C."/>
            <person name="Du R."/>
            <person name="Wang X."/>
            <person name="Sun T."/>
            <person name="Guo L."/>
            <person name="Liang H."/>
            <person name="Lu P."/>
            <person name="Wu Y."/>
            <person name="Zhang Z."/>
            <person name="Ro D.K."/>
            <person name="Shang Y."/>
            <person name="Huang S."/>
            <person name="Yan J."/>
        </authorList>
    </citation>
    <scope>NUCLEOTIDE SEQUENCE [LARGE SCALE GENOMIC DNA]</scope>
    <source>
        <strain evidence="10">Ta-2019</strain>
    </source>
</reference>
<dbReference type="SUPFAM" id="SSF48264">
    <property type="entry name" value="Cytochrome P450"/>
    <property type="match status" value="1"/>
</dbReference>
<evidence type="ECO:0000256" key="2">
    <source>
        <dbReference type="ARBA" id="ARBA00010617"/>
    </source>
</evidence>
<keyword evidence="6 8" id="KW-0408">Iron</keyword>
<dbReference type="PRINTS" id="PR00465">
    <property type="entry name" value="EP450IV"/>
</dbReference>
<keyword evidence="5 9" id="KW-0560">Oxidoreductase</keyword>
<keyword evidence="11" id="KW-1185">Reference proteome</keyword>
<evidence type="ECO:0000256" key="5">
    <source>
        <dbReference type="ARBA" id="ARBA00023002"/>
    </source>
</evidence>
<dbReference type="GO" id="GO:0016125">
    <property type="term" value="P:sterol metabolic process"/>
    <property type="evidence" value="ECO:0007669"/>
    <property type="project" value="TreeGrafter"/>
</dbReference>
<comment type="caution">
    <text evidence="10">The sequence shown here is derived from an EMBL/GenBank/DDBJ whole genome shotgun (WGS) entry which is preliminary data.</text>
</comment>
<keyword evidence="4 8" id="KW-0479">Metal-binding</keyword>
<feature type="binding site" description="axial binding residue" evidence="8">
    <location>
        <position position="111"/>
    </location>
    <ligand>
        <name>heme</name>
        <dbReference type="ChEBI" id="CHEBI:30413"/>
    </ligand>
    <ligandPart>
        <name>Fe</name>
        <dbReference type="ChEBI" id="CHEBI:18248"/>
    </ligandPart>
</feature>
<dbReference type="Gene3D" id="1.10.630.10">
    <property type="entry name" value="Cytochrome P450"/>
    <property type="match status" value="1"/>
</dbReference>
<dbReference type="AlphaFoldDB" id="A0AA38CC11"/>
<dbReference type="InterPro" id="IPR017972">
    <property type="entry name" value="Cyt_P450_CS"/>
</dbReference>
<comment type="cofactor">
    <cofactor evidence="8">
        <name>heme</name>
        <dbReference type="ChEBI" id="CHEBI:30413"/>
    </cofactor>
</comment>
<organism evidence="10 11">
    <name type="scientific">Taxus chinensis</name>
    <name type="common">Chinese yew</name>
    <name type="synonym">Taxus wallichiana var. chinensis</name>
    <dbReference type="NCBI Taxonomy" id="29808"/>
    <lineage>
        <taxon>Eukaryota</taxon>
        <taxon>Viridiplantae</taxon>
        <taxon>Streptophyta</taxon>
        <taxon>Embryophyta</taxon>
        <taxon>Tracheophyta</taxon>
        <taxon>Spermatophyta</taxon>
        <taxon>Pinopsida</taxon>
        <taxon>Pinidae</taxon>
        <taxon>Conifers II</taxon>
        <taxon>Cupressales</taxon>
        <taxon>Taxaceae</taxon>
        <taxon>Taxus</taxon>
    </lineage>
</organism>
<evidence type="ECO:0000313" key="11">
    <source>
        <dbReference type="Proteomes" id="UP000824469"/>
    </source>
</evidence>
<dbReference type="GO" id="GO:0005506">
    <property type="term" value="F:iron ion binding"/>
    <property type="evidence" value="ECO:0007669"/>
    <property type="project" value="InterPro"/>
</dbReference>
<name>A0AA38CC11_TAXCH</name>
<comment type="pathway">
    <text evidence="1">Alkaloid biosynthesis.</text>
</comment>
<keyword evidence="3 8" id="KW-0349">Heme</keyword>
<dbReference type="PROSITE" id="PS00086">
    <property type="entry name" value="CYTOCHROME_P450"/>
    <property type="match status" value="1"/>
</dbReference>
<dbReference type="GO" id="GO:0016705">
    <property type="term" value="F:oxidoreductase activity, acting on paired donors, with incorporation or reduction of molecular oxygen"/>
    <property type="evidence" value="ECO:0007669"/>
    <property type="project" value="InterPro"/>
</dbReference>
<evidence type="ECO:0000256" key="8">
    <source>
        <dbReference type="PIRSR" id="PIRSR602403-1"/>
    </source>
</evidence>
<evidence type="ECO:0000256" key="3">
    <source>
        <dbReference type="ARBA" id="ARBA00022617"/>
    </source>
</evidence>
<dbReference type="Proteomes" id="UP000824469">
    <property type="component" value="Unassembled WGS sequence"/>
</dbReference>
<feature type="non-terminal residue" evidence="10">
    <location>
        <position position="1"/>
    </location>
</feature>
<gene>
    <name evidence="10" type="ORF">KI387_030713</name>
</gene>
<dbReference type="InterPro" id="IPR002403">
    <property type="entry name" value="Cyt_P450_E_grp-IV"/>
</dbReference>
<dbReference type="GO" id="GO:0020037">
    <property type="term" value="F:heme binding"/>
    <property type="evidence" value="ECO:0007669"/>
    <property type="project" value="InterPro"/>
</dbReference>
<accession>A0AA38CC11</accession>